<organism evidence="2 3">
    <name type="scientific">Dillenia turbinata</name>
    <dbReference type="NCBI Taxonomy" id="194707"/>
    <lineage>
        <taxon>Eukaryota</taxon>
        <taxon>Viridiplantae</taxon>
        <taxon>Streptophyta</taxon>
        <taxon>Embryophyta</taxon>
        <taxon>Tracheophyta</taxon>
        <taxon>Spermatophyta</taxon>
        <taxon>Magnoliopsida</taxon>
        <taxon>eudicotyledons</taxon>
        <taxon>Gunneridae</taxon>
        <taxon>Pentapetalae</taxon>
        <taxon>Dilleniales</taxon>
        <taxon>Dilleniaceae</taxon>
        <taxon>Dillenia</taxon>
    </lineage>
</organism>
<sequence>MENVSQLYCRNPRRRLPDTSDSEFGKGRGAGQQLPLPPAPPPTPESEEDDQHSEELSSNEDDESLKCPFALLRSSQSILEVEFWVVSDHKPRRQACKGDMEVDNLNKLSAEEQQY</sequence>
<dbReference type="AlphaFoldDB" id="A0AAN8VU04"/>
<keyword evidence="3" id="KW-1185">Reference proteome</keyword>
<evidence type="ECO:0000256" key="1">
    <source>
        <dbReference type="SAM" id="MobiDB-lite"/>
    </source>
</evidence>
<protein>
    <submittedName>
        <fullName evidence="2">Uncharacterized protein</fullName>
    </submittedName>
</protein>
<evidence type="ECO:0000313" key="2">
    <source>
        <dbReference type="EMBL" id="KAK6940104.1"/>
    </source>
</evidence>
<feature type="compositionally biased region" description="Basic and acidic residues" evidence="1">
    <location>
        <begin position="15"/>
        <end position="26"/>
    </location>
</feature>
<evidence type="ECO:0000313" key="3">
    <source>
        <dbReference type="Proteomes" id="UP001370490"/>
    </source>
</evidence>
<accession>A0AAN8VU04</accession>
<gene>
    <name evidence="2" type="ORF">RJ641_029635</name>
</gene>
<feature type="region of interest" description="Disordered" evidence="1">
    <location>
        <begin position="95"/>
        <end position="115"/>
    </location>
</feature>
<dbReference type="EMBL" id="JBAMMX010000005">
    <property type="protein sequence ID" value="KAK6940104.1"/>
    <property type="molecule type" value="Genomic_DNA"/>
</dbReference>
<proteinExistence type="predicted"/>
<reference evidence="2 3" key="1">
    <citation type="submission" date="2023-12" db="EMBL/GenBank/DDBJ databases">
        <title>A high-quality genome assembly for Dillenia turbinata (Dilleniales).</title>
        <authorList>
            <person name="Chanderbali A."/>
        </authorList>
    </citation>
    <scope>NUCLEOTIDE SEQUENCE [LARGE SCALE GENOMIC DNA]</scope>
    <source>
        <strain evidence="2">LSX21</strain>
        <tissue evidence="2">Leaf</tissue>
    </source>
</reference>
<feature type="compositionally biased region" description="Acidic residues" evidence="1">
    <location>
        <begin position="45"/>
        <end position="63"/>
    </location>
</feature>
<name>A0AAN8VU04_9MAGN</name>
<feature type="region of interest" description="Disordered" evidence="1">
    <location>
        <begin position="1"/>
        <end position="64"/>
    </location>
</feature>
<comment type="caution">
    <text evidence="2">The sequence shown here is derived from an EMBL/GenBank/DDBJ whole genome shotgun (WGS) entry which is preliminary data.</text>
</comment>
<dbReference type="Proteomes" id="UP001370490">
    <property type="component" value="Unassembled WGS sequence"/>
</dbReference>
<feature type="compositionally biased region" description="Pro residues" evidence="1">
    <location>
        <begin position="35"/>
        <end position="44"/>
    </location>
</feature>